<dbReference type="EMBL" id="BOMN01000136">
    <property type="protein sequence ID" value="GIE26117.1"/>
    <property type="molecule type" value="Genomic_DNA"/>
</dbReference>
<dbReference type="Proteomes" id="UP000603200">
    <property type="component" value="Unassembled WGS sequence"/>
</dbReference>
<gene>
    <name evidence="1" type="ORF">Ahu01nite_092190</name>
</gene>
<reference evidence="1 2" key="1">
    <citation type="submission" date="2021-01" db="EMBL/GenBank/DDBJ databases">
        <title>Whole genome shotgun sequence of Actinoplanes humidus NBRC 14915.</title>
        <authorList>
            <person name="Komaki H."/>
            <person name="Tamura T."/>
        </authorList>
    </citation>
    <scope>NUCLEOTIDE SEQUENCE [LARGE SCALE GENOMIC DNA]</scope>
    <source>
        <strain evidence="1 2">NBRC 14915</strain>
    </source>
</reference>
<organism evidence="1 2">
    <name type="scientific">Winogradskya humida</name>
    <dbReference type="NCBI Taxonomy" id="113566"/>
    <lineage>
        <taxon>Bacteria</taxon>
        <taxon>Bacillati</taxon>
        <taxon>Actinomycetota</taxon>
        <taxon>Actinomycetes</taxon>
        <taxon>Micromonosporales</taxon>
        <taxon>Micromonosporaceae</taxon>
        <taxon>Winogradskya</taxon>
    </lineage>
</organism>
<proteinExistence type="predicted"/>
<evidence type="ECO:0000313" key="2">
    <source>
        <dbReference type="Proteomes" id="UP000603200"/>
    </source>
</evidence>
<sequence>MAEFRALLVFTNRFSLGGSEPAPEDGARLLSAELVLSDPGELRALAERVAATGYPHELSAETLTVRDPSSDVLRFS</sequence>
<protein>
    <submittedName>
        <fullName evidence="1">Uncharacterized protein</fullName>
    </submittedName>
</protein>
<name>A0ABQ4A5I9_9ACTN</name>
<accession>A0ABQ4A5I9</accession>
<evidence type="ECO:0000313" key="1">
    <source>
        <dbReference type="EMBL" id="GIE26117.1"/>
    </source>
</evidence>
<keyword evidence="2" id="KW-1185">Reference proteome</keyword>
<comment type="caution">
    <text evidence="1">The sequence shown here is derived from an EMBL/GenBank/DDBJ whole genome shotgun (WGS) entry which is preliminary data.</text>
</comment>